<dbReference type="InterPro" id="IPR036390">
    <property type="entry name" value="WH_DNA-bd_sf"/>
</dbReference>
<proteinExistence type="predicted"/>
<dbReference type="SMART" id="SM00418">
    <property type="entry name" value="HTH_ARSR"/>
    <property type="match status" value="1"/>
</dbReference>
<evidence type="ECO:0000256" key="2">
    <source>
        <dbReference type="ARBA" id="ARBA00023125"/>
    </source>
</evidence>
<keyword evidence="2" id="KW-0238">DNA-binding</keyword>
<evidence type="ECO:0000313" key="5">
    <source>
        <dbReference type="EMBL" id="NMN01384.1"/>
    </source>
</evidence>
<name>A0ABX1SU71_9BIFI</name>
<dbReference type="EMBL" id="JAAIIJ010000001">
    <property type="protein sequence ID" value="NMN01384.1"/>
    <property type="molecule type" value="Genomic_DNA"/>
</dbReference>
<dbReference type="NCBIfam" id="NF033788">
    <property type="entry name" value="HTH_metalloreg"/>
    <property type="match status" value="1"/>
</dbReference>
<accession>A0ABX1SU71</accession>
<evidence type="ECO:0000256" key="3">
    <source>
        <dbReference type="ARBA" id="ARBA00023163"/>
    </source>
</evidence>
<dbReference type="PROSITE" id="PS50987">
    <property type="entry name" value="HTH_ARSR_2"/>
    <property type="match status" value="1"/>
</dbReference>
<dbReference type="PRINTS" id="PR00778">
    <property type="entry name" value="HTHARSR"/>
</dbReference>
<dbReference type="Pfam" id="PF01022">
    <property type="entry name" value="HTH_5"/>
    <property type="match status" value="1"/>
</dbReference>
<keyword evidence="6" id="KW-1185">Reference proteome</keyword>
<dbReference type="InterPro" id="IPR051081">
    <property type="entry name" value="HTH_MetalResp_TranReg"/>
</dbReference>
<dbReference type="InterPro" id="IPR036388">
    <property type="entry name" value="WH-like_DNA-bd_sf"/>
</dbReference>
<organism evidence="5 6">
    <name type="scientific">Bifidobacterium panos</name>
    <dbReference type="NCBI Taxonomy" id="2675321"/>
    <lineage>
        <taxon>Bacteria</taxon>
        <taxon>Bacillati</taxon>
        <taxon>Actinomycetota</taxon>
        <taxon>Actinomycetes</taxon>
        <taxon>Bifidobacteriales</taxon>
        <taxon>Bifidobacteriaceae</taxon>
        <taxon>Bifidobacterium</taxon>
    </lineage>
</organism>
<gene>
    <name evidence="5" type="ORF">G1C94_0005</name>
</gene>
<dbReference type="InterPro" id="IPR001845">
    <property type="entry name" value="HTH_ArsR_DNA-bd_dom"/>
</dbReference>
<dbReference type="PANTHER" id="PTHR33154:SF33">
    <property type="entry name" value="TRANSCRIPTIONAL REPRESSOR SDPR"/>
    <property type="match status" value="1"/>
</dbReference>
<protein>
    <submittedName>
        <fullName evidence="5">Transcriptional regulator</fullName>
    </submittedName>
</protein>
<evidence type="ECO:0000313" key="6">
    <source>
        <dbReference type="Proteomes" id="UP000553756"/>
    </source>
</evidence>
<evidence type="ECO:0000256" key="1">
    <source>
        <dbReference type="ARBA" id="ARBA00023015"/>
    </source>
</evidence>
<keyword evidence="1" id="KW-0805">Transcription regulation</keyword>
<dbReference type="RefSeq" id="WP_172143545.1">
    <property type="nucleotide sequence ID" value="NZ_JAAIIJ010000001.1"/>
</dbReference>
<comment type="caution">
    <text evidence="5">The sequence shown here is derived from an EMBL/GenBank/DDBJ whole genome shotgun (WGS) entry which is preliminary data.</text>
</comment>
<dbReference type="InterPro" id="IPR011991">
    <property type="entry name" value="ArsR-like_HTH"/>
</dbReference>
<dbReference type="Proteomes" id="UP000553756">
    <property type="component" value="Unassembled WGS sequence"/>
</dbReference>
<dbReference type="SUPFAM" id="SSF46785">
    <property type="entry name" value="Winged helix' DNA-binding domain"/>
    <property type="match status" value="1"/>
</dbReference>
<dbReference type="CDD" id="cd00090">
    <property type="entry name" value="HTH_ARSR"/>
    <property type="match status" value="1"/>
</dbReference>
<dbReference type="Gene3D" id="1.10.10.10">
    <property type="entry name" value="Winged helix-like DNA-binding domain superfamily/Winged helix DNA-binding domain"/>
    <property type="match status" value="1"/>
</dbReference>
<keyword evidence="3" id="KW-0804">Transcription</keyword>
<dbReference type="PANTHER" id="PTHR33154">
    <property type="entry name" value="TRANSCRIPTIONAL REGULATOR, ARSR FAMILY"/>
    <property type="match status" value="1"/>
</dbReference>
<feature type="domain" description="HTH arsR-type" evidence="4">
    <location>
        <begin position="15"/>
        <end position="112"/>
    </location>
</feature>
<reference evidence="5 6" key="1">
    <citation type="submission" date="2020-02" db="EMBL/GenBank/DDBJ databases">
        <title>Characterization of phylogenetic diversity of novel bifidobacterial species isolated in Czech ZOOs.</title>
        <authorList>
            <person name="Lugli G.A."/>
            <person name="Vera N.B."/>
            <person name="Ventura M."/>
        </authorList>
    </citation>
    <scope>NUCLEOTIDE SEQUENCE [LARGE SCALE GENOMIC DNA]</scope>
    <source>
        <strain evidence="5 6">DSM 109963</strain>
    </source>
</reference>
<sequence>MDHAVTPFCEEVRKLEEEFKNCQKLLTAVGDENRQHLLCVMLNCPIEGARVTQIAEMTHLSRPAVSHHMQILKAAGLVKSRKEGTYVYYYLDPDDNQVTLLASLVERMAKVMAQLPDRR</sequence>
<evidence type="ECO:0000259" key="4">
    <source>
        <dbReference type="PROSITE" id="PS50987"/>
    </source>
</evidence>